<organism evidence="2 3">
    <name type="scientific">Sclerotinia sclerotiorum (strain ATCC 18683 / 1980 / Ss-1)</name>
    <name type="common">White mold</name>
    <name type="synonym">Whetzelinia sclerotiorum</name>
    <dbReference type="NCBI Taxonomy" id="665079"/>
    <lineage>
        <taxon>Eukaryota</taxon>
        <taxon>Fungi</taxon>
        <taxon>Dikarya</taxon>
        <taxon>Ascomycota</taxon>
        <taxon>Pezizomycotina</taxon>
        <taxon>Leotiomycetes</taxon>
        <taxon>Helotiales</taxon>
        <taxon>Sclerotiniaceae</taxon>
        <taxon>Sclerotinia</taxon>
    </lineage>
</organism>
<evidence type="ECO:0000313" key="2">
    <source>
        <dbReference type="EMBL" id="EDN98825.1"/>
    </source>
</evidence>
<dbReference type="AlphaFoldDB" id="A7F7V4"/>
<dbReference type="GeneID" id="5481450"/>
<feature type="region of interest" description="Disordered" evidence="1">
    <location>
        <begin position="20"/>
        <end position="43"/>
    </location>
</feature>
<name>A7F7V4_SCLS1</name>
<protein>
    <submittedName>
        <fullName evidence="2">Uncharacterized protein</fullName>
    </submittedName>
</protein>
<dbReference type="KEGG" id="ssl:SS1G_13684"/>
<proteinExistence type="predicted"/>
<reference evidence="3" key="1">
    <citation type="journal article" date="2011" name="PLoS Genet.">
        <title>Genomic analysis of the necrotrophic fungal pathogens Sclerotinia sclerotiorum and Botrytis cinerea.</title>
        <authorList>
            <person name="Amselem J."/>
            <person name="Cuomo C.A."/>
            <person name="van Kan J.A."/>
            <person name="Viaud M."/>
            <person name="Benito E.P."/>
            <person name="Couloux A."/>
            <person name="Coutinho P.M."/>
            <person name="de Vries R.P."/>
            <person name="Dyer P.S."/>
            <person name="Fillinger S."/>
            <person name="Fournier E."/>
            <person name="Gout L."/>
            <person name="Hahn M."/>
            <person name="Kohn L."/>
            <person name="Lapalu N."/>
            <person name="Plummer K.M."/>
            <person name="Pradier J.M."/>
            <person name="Quevillon E."/>
            <person name="Sharon A."/>
            <person name="Simon A."/>
            <person name="ten Have A."/>
            <person name="Tudzynski B."/>
            <person name="Tudzynski P."/>
            <person name="Wincker P."/>
            <person name="Andrew M."/>
            <person name="Anthouard V."/>
            <person name="Beever R.E."/>
            <person name="Beffa R."/>
            <person name="Benoit I."/>
            <person name="Bouzid O."/>
            <person name="Brault B."/>
            <person name="Chen Z."/>
            <person name="Choquer M."/>
            <person name="Collemare J."/>
            <person name="Cotton P."/>
            <person name="Danchin E.G."/>
            <person name="Da Silva C."/>
            <person name="Gautier A."/>
            <person name="Giraud C."/>
            <person name="Giraud T."/>
            <person name="Gonzalez C."/>
            <person name="Grossetete S."/>
            <person name="Guldener U."/>
            <person name="Henrissat B."/>
            <person name="Howlett B.J."/>
            <person name="Kodira C."/>
            <person name="Kretschmer M."/>
            <person name="Lappartient A."/>
            <person name="Leroch M."/>
            <person name="Levis C."/>
            <person name="Mauceli E."/>
            <person name="Neuveglise C."/>
            <person name="Oeser B."/>
            <person name="Pearson M."/>
            <person name="Poulain J."/>
            <person name="Poussereau N."/>
            <person name="Quesneville H."/>
            <person name="Rascle C."/>
            <person name="Schumacher J."/>
            <person name="Segurens B."/>
            <person name="Sexton A."/>
            <person name="Silva E."/>
            <person name="Sirven C."/>
            <person name="Soanes D.M."/>
            <person name="Talbot N.J."/>
            <person name="Templeton M."/>
            <person name="Yandava C."/>
            <person name="Yarden O."/>
            <person name="Zeng Q."/>
            <person name="Rollins J.A."/>
            <person name="Lebrun M.H."/>
            <person name="Dickman M."/>
        </authorList>
    </citation>
    <scope>NUCLEOTIDE SEQUENCE [LARGE SCALE GENOMIC DNA]</scope>
    <source>
        <strain evidence="3">ATCC 18683 / 1980 / Ss-1</strain>
    </source>
</reference>
<evidence type="ECO:0000313" key="3">
    <source>
        <dbReference type="Proteomes" id="UP000001312"/>
    </source>
</evidence>
<dbReference type="RefSeq" id="XP_001585445.1">
    <property type="nucleotide sequence ID" value="XM_001585395.1"/>
</dbReference>
<sequence>MQPWETRHIRSRSVLSLYSNDDIAKNKKPRTRSQEAKIQEVHH</sequence>
<dbReference type="EMBL" id="CH476646">
    <property type="protein sequence ID" value="EDN98825.1"/>
    <property type="molecule type" value="Genomic_DNA"/>
</dbReference>
<dbReference type="Proteomes" id="UP000001312">
    <property type="component" value="Unassembled WGS sequence"/>
</dbReference>
<dbReference type="InParanoid" id="A7F7V4"/>
<keyword evidence="3" id="KW-1185">Reference proteome</keyword>
<gene>
    <name evidence="2" type="ORF">SS1G_13684</name>
</gene>
<accession>A7F7V4</accession>
<evidence type="ECO:0000256" key="1">
    <source>
        <dbReference type="SAM" id="MobiDB-lite"/>
    </source>
</evidence>
<feature type="compositionally biased region" description="Basic and acidic residues" evidence="1">
    <location>
        <begin position="32"/>
        <end position="43"/>
    </location>
</feature>